<dbReference type="SUPFAM" id="SSF56935">
    <property type="entry name" value="Porins"/>
    <property type="match status" value="1"/>
</dbReference>
<comment type="subcellular location">
    <subcellularLocation>
        <location evidence="1 10">Cell outer membrane</location>
        <topology evidence="1 10">Multi-pass membrane protein</topology>
    </subcellularLocation>
</comment>
<dbReference type="PANTHER" id="PTHR30069:SF50">
    <property type="entry name" value="TONB-DEPENDENT RECEPTOR HI_1217-RELATED"/>
    <property type="match status" value="1"/>
</dbReference>
<keyword evidence="16" id="KW-1185">Reference proteome</keyword>
<gene>
    <name evidence="15" type="ordered locus">TASI_0724</name>
</gene>
<evidence type="ECO:0000256" key="1">
    <source>
        <dbReference type="ARBA" id="ARBA00004571"/>
    </source>
</evidence>
<dbReference type="RefSeq" id="WP_014111392.1">
    <property type="nucleotide sequence ID" value="NC_016043.1"/>
</dbReference>
<keyword evidence="12" id="KW-0732">Signal</keyword>
<evidence type="ECO:0000256" key="8">
    <source>
        <dbReference type="ARBA" id="ARBA00023170"/>
    </source>
</evidence>
<dbReference type="InterPro" id="IPR036942">
    <property type="entry name" value="Beta-barrel_TonB_sf"/>
</dbReference>
<dbReference type="STRING" id="1008459.TASI_0724"/>
<keyword evidence="5 10" id="KW-0812">Transmembrane</keyword>
<feature type="chain" id="PRO_5003467317" evidence="12">
    <location>
        <begin position="21"/>
        <end position="987"/>
    </location>
</feature>
<evidence type="ECO:0000313" key="16">
    <source>
        <dbReference type="Proteomes" id="UP000009284"/>
    </source>
</evidence>
<evidence type="ECO:0000256" key="2">
    <source>
        <dbReference type="ARBA" id="ARBA00009810"/>
    </source>
</evidence>
<feature type="signal peptide" evidence="12">
    <location>
        <begin position="1"/>
        <end position="20"/>
    </location>
</feature>
<evidence type="ECO:0000256" key="4">
    <source>
        <dbReference type="ARBA" id="ARBA00022452"/>
    </source>
</evidence>
<keyword evidence="3 10" id="KW-0813">Transport</keyword>
<dbReference type="Pfam" id="PF07715">
    <property type="entry name" value="Plug"/>
    <property type="match status" value="1"/>
</dbReference>
<dbReference type="HOGENOM" id="CLU_008287_19_1_4"/>
<reference key="1">
    <citation type="submission" date="2011-09" db="EMBL/GenBank/DDBJ databases">
        <title>Genomic characterization of the Taylorella genus.</title>
        <authorList>
            <person name="Hebert L."/>
            <person name="Moumen B."/>
            <person name="Pons N."/>
            <person name="Duquesne F."/>
            <person name="Breuil M.-F."/>
            <person name="Goux D."/>
            <person name="Batto J.-M."/>
            <person name="Renault P."/>
            <person name="Laugier C."/>
            <person name="Petry S."/>
        </authorList>
    </citation>
    <scope>NUCLEOTIDE SEQUENCE</scope>
    <source>
        <strain>MCE3</strain>
    </source>
</reference>
<dbReference type="eggNOG" id="COG1629">
    <property type="taxonomic scope" value="Bacteria"/>
</dbReference>
<protein>
    <submittedName>
        <fullName evidence="15">Outer membrane receptor protein</fullName>
    </submittedName>
</protein>
<dbReference type="InterPro" id="IPR000531">
    <property type="entry name" value="Beta-barrel_TonB"/>
</dbReference>
<dbReference type="GO" id="GO:0044718">
    <property type="term" value="P:siderophore transmembrane transport"/>
    <property type="evidence" value="ECO:0007669"/>
    <property type="project" value="TreeGrafter"/>
</dbReference>
<dbReference type="KEGG" id="tas:TASI_0724"/>
<dbReference type="InterPro" id="IPR039426">
    <property type="entry name" value="TonB-dep_rcpt-like"/>
</dbReference>
<keyword evidence="6 11" id="KW-0798">TonB box</keyword>
<evidence type="ECO:0000313" key="15">
    <source>
        <dbReference type="EMBL" id="AEP36495.1"/>
    </source>
</evidence>
<dbReference type="GO" id="GO:0015344">
    <property type="term" value="F:siderophore uptake transmembrane transporter activity"/>
    <property type="evidence" value="ECO:0007669"/>
    <property type="project" value="TreeGrafter"/>
</dbReference>
<feature type="domain" description="TonB-dependent receptor plug" evidence="14">
    <location>
        <begin position="55"/>
        <end position="159"/>
    </location>
</feature>
<evidence type="ECO:0000259" key="14">
    <source>
        <dbReference type="Pfam" id="PF07715"/>
    </source>
</evidence>
<dbReference type="PROSITE" id="PS52016">
    <property type="entry name" value="TONB_DEPENDENT_REC_3"/>
    <property type="match status" value="1"/>
</dbReference>
<evidence type="ECO:0000259" key="13">
    <source>
        <dbReference type="Pfam" id="PF00593"/>
    </source>
</evidence>
<evidence type="ECO:0000256" key="12">
    <source>
        <dbReference type="SAM" id="SignalP"/>
    </source>
</evidence>
<dbReference type="Gene3D" id="2.170.130.10">
    <property type="entry name" value="TonB-dependent receptor, plug domain"/>
    <property type="match status" value="1"/>
</dbReference>
<accession>G4Q9F8</accession>
<dbReference type="AlphaFoldDB" id="G4Q9F8"/>
<dbReference type="InterPro" id="IPR012910">
    <property type="entry name" value="Plug_dom"/>
</dbReference>
<evidence type="ECO:0000256" key="10">
    <source>
        <dbReference type="PROSITE-ProRule" id="PRU01360"/>
    </source>
</evidence>
<dbReference type="InterPro" id="IPR037066">
    <property type="entry name" value="Plug_dom_sf"/>
</dbReference>
<name>G4Q9F8_TAYAM</name>
<dbReference type="GO" id="GO:0009279">
    <property type="term" value="C:cell outer membrane"/>
    <property type="evidence" value="ECO:0007669"/>
    <property type="project" value="UniProtKB-SubCell"/>
</dbReference>
<keyword evidence="4 10" id="KW-1134">Transmembrane beta strand</keyword>
<dbReference type="Proteomes" id="UP000009284">
    <property type="component" value="Chromosome"/>
</dbReference>
<dbReference type="Gene3D" id="2.40.170.20">
    <property type="entry name" value="TonB-dependent receptor, beta-barrel domain"/>
    <property type="match status" value="2"/>
</dbReference>
<comment type="similarity">
    <text evidence="2 10 11">Belongs to the TonB-dependent receptor family.</text>
</comment>
<keyword evidence="7 10" id="KW-0472">Membrane</keyword>
<dbReference type="Pfam" id="PF00593">
    <property type="entry name" value="TonB_dep_Rec_b-barrel"/>
    <property type="match status" value="1"/>
</dbReference>
<evidence type="ECO:0000256" key="6">
    <source>
        <dbReference type="ARBA" id="ARBA00023077"/>
    </source>
</evidence>
<proteinExistence type="inferred from homology"/>
<evidence type="ECO:0000256" key="3">
    <source>
        <dbReference type="ARBA" id="ARBA00022448"/>
    </source>
</evidence>
<dbReference type="PANTHER" id="PTHR30069">
    <property type="entry name" value="TONB-DEPENDENT OUTER MEMBRANE RECEPTOR"/>
    <property type="match status" value="1"/>
</dbReference>
<dbReference type="EMBL" id="CP003059">
    <property type="protein sequence ID" value="AEP36495.1"/>
    <property type="molecule type" value="Genomic_DNA"/>
</dbReference>
<feature type="domain" description="TonB-dependent receptor-like beta-barrel" evidence="13">
    <location>
        <begin position="636"/>
        <end position="938"/>
    </location>
</feature>
<sequence>MQKVFTYTAVMLLCVQGAVALPQTNSTEIEAIDVISDAQESTSKQSVYIAPKAASVRVIEKNNTKSVDDIMRSVPGAFTNIDKTSGAVNVNIRGMSGFGRVNTMIDGVSQTFYAASSDNGSKAGGTSTYGSLVDPNFIRRIDIERGGFSGRGGVNALMGSSNFRTVSADDIVQNGRNFGIQLSGAKGNNGIGPNFAAIGAYRRNVGESGSLSFLYGVSLRNTSEDFKVGGNVQPRVYQKTTRKGYNTVLRVIEVENEKGHLEKKTVQVTVPYDVYEDQYGNSYDHDPSALDKSLKQTPLSHIAKIQYKNDMLSTALQYRDYKTELSGRVIRQNTYQFDANIHPEDNNLIDFNILAARTIGKQHFDKAARFQSFKLFKDLDLKNTADTIDLNNTFRMKLADNANLRTTVGFNMLKNKYERNRNPYEINYISNSNNLLYDTALFDGNYMVGGRLSNTVQPEGSQEFQSVYLDNTLNWGIFSLDVNLNYTKADHKGKVYMYKGLNGPSRRAWLKEKYSKDIFAVGANPSFTKDSYAGSFANPEYEKIISNNLIYEFDETLDIAGGTEENEDGVMPDGVIDRKDFDALKQRNMYPFAELGKLKKRLKREGLSNEEINQRIDQRWNEMVQDMTEDLFNTVSSDPKDWNYEEIQNGWNRYLNYHIGLSANISDWFTPFVNISRTHRAPNVTEMYFSELADSGVDSNMKPEIAKTTQVGFNTFKENILKEGDFLGLKVLAYRTEIENYIYNIKGNRHIGEDAYNKYGFNWYIYHKNSQVPVKIRGFEIELNYDSGNFFANLSYARQKTNQPLNFTDASPDIDSKDGRERYFQGYGLTKLTMLPRDYASIELGGRFFNKKLVLGGIAKYYGPSKISKAYDAIPMDCSGEPAVHVVLPDGSSYWKTNHLCGFTKREGTLKKQPWIFDIYATYQPNDNLSVKLEVQNVFNKGYINPLDAGNDSANQFLFQSGAGDYAHIGDNYARGRTAILSIDYRY</sequence>
<evidence type="ECO:0000256" key="9">
    <source>
        <dbReference type="ARBA" id="ARBA00023237"/>
    </source>
</evidence>
<reference evidence="15 16" key="2">
    <citation type="journal article" date="2012" name="PLoS ONE">
        <title>Genomic characterization of the taylorella genus.</title>
        <authorList>
            <person name="Hebert L."/>
            <person name="Moumen B."/>
            <person name="Pons N."/>
            <person name="Duquesne F."/>
            <person name="Breuil M.F."/>
            <person name="Goux D."/>
            <person name="Batto J.M."/>
            <person name="Laugier C."/>
            <person name="Renault P."/>
            <person name="Petry S."/>
        </authorList>
    </citation>
    <scope>NUCLEOTIDE SEQUENCE [LARGE SCALE GENOMIC DNA]</scope>
    <source>
        <strain evidence="15 16">MCE3</strain>
    </source>
</reference>
<organism evidence="15 16">
    <name type="scientific">Taylorella asinigenitalis (strain MCE3)</name>
    <dbReference type="NCBI Taxonomy" id="1008459"/>
    <lineage>
        <taxon>Bacteria</taxon>
        <taxon>Pseudomonadati</taxon>
        <taxon>Pseudomonadota</taxon>
        <taxon>Betaproteobacteria</taxon>
        <taxon>Burkholderiales</taxon>
        <taxon>Alcaligenaceae</taxon>
        <taxon>Taylorella</taxon>
    </lineage>
</organism>
<keyword evidence="9 10" id="KW-0998">Cell outer membrane</keyword>
<evidence type="ECO:0000256" key="11">
    <source>
        <dbReference type="RuleBase" id="RU003357"/>
    </source>
</evidence>
<evidence type="ECO:0000256" key="7">
    <source>
        <dbReference type="ARBA" id="ARBA00023136"/>
    </source>
</evidence>
<evidence type="ECO:0000256" key="5">
    <source>
        <dbReference type="ARBA" id="ARBA00022692"/>
    </source>
</evidence>
<keyword evidence="8 15" id="KW-0675">Receptor</keyword>